<keyword evidence="1" id="KW-0472">Membrane</keyword>
<dbReference type="PANTHER" id="PTHR34980">
    <property type="entry name" value="INNER MEMBRANE PROTEIN-RELATED-RELATED"/>
    <property type="match status" value="1"/>
</dbReference>
<sequence>MGPKQAIATCLRKYVTFSGRASRSEFWWFAGALWLGSMIAAVIDTVLFGGPSPDGGPAPGLFAPLFSIATFVPGLAAGWRRMHDTGRMGLYVLYPVTIMIGLAFFAGIFESTGLLTYESMSGLFRFVVIATGLLFLSSPFVVLWWLTRPSQPGTNSYGPNPHEVMP</sequence>
<feature type="transmembrane region" description="Helical" evidence="1">
    <location>
        <begin position="26"/>
        <end position="49"/>
    </location>
</feature>
<dbReference type="InterPro" id="IPR008523">
    <property type="entry name" value="DUF805"/>
</dbReference>
<dbReference type="GO" id="GO:0005886">
    <property type="term" value="C:plasma membrane"/>
    <property type="evidence" value="ECO:0007669"/>
    <property type="project" value="TreeGrafter"/>
</dbReference>
<evidence type="ECO:0000256" key="1">
    <source>
        <dbReference type="SAM" id="Phobius"/>
    </source>
</evidence>
<dbReference type="Proteomes" id="UP000294562">
    <property type="component" value="Unassembled WGS sequence"/>
</dbReference>
<feature type="transmembrane region" description="Helical" evidence="1">
    <location>
        <begin position="61"/>
        <end position="79"/>
    </location>
</feature>
<dbReference type="PANTHER" id="PTHR34980:SF2">
    <property type="entry name" value="INNER MEMBRANE PROTEIN YHAH-RELATED"/>
    <property type="match status" value="1"/>
</dbReference>
<keyword evidence="3" id="KW-1185">Reference proteome</keyword>
<dbReference type="Pfam" id="PF05656">
    <property type="entry name" value="DUF805"/>
    <property type="match status" value="1"/>
</dbReference>
<dbReference type="RefSeq" id="WP_133340983.1">
    <property type="nucleotide sequence ID" value="NZ_SMZO01000001.1"/>
</dbReference>
<evidence type="ECO:0000313" key="2">
    <source>
        <dbReference type="EMBL" id="TDL91479.1"/>
    </source>
</evidence>
<feature type="transmembrane region" description="Helical" evidence="1">
    <location>
        <begin position="123"/>
        <end position="146"/>
    </location>
</feature>
<proteinExistence type="predicted"/>
<keyword evidence="1" id="KW-1133">Transmembrane helix</keyword>
<reference evidence="2 3" key="1">
    <citation type="submission" date="2019-03" db="EMBL/GenBank/DDBJ databases">
        <title>Rhodobacteraceae bacterium SM1902, a new member of the family Rhodobacteraceae isolated from Yantai.</title>
        <authorList>
            <person name="Sun Y."/>
        </authorList>
    </citation>
    <scope>NUCLEOTIDE SEQUENCE [LARGE SCALE GENOMIC DNA]</scope>
    <source>
        <strain evidence="2 3">SM1902</strain>
    </source>
</reference>
<keyword evidence="1" id="KW-0812">Transmembrane</keyword>
<organism evidence="2 3">
    <name type="scientific">Meridianimarinicoccus aquatilis</name>
    <dbReference type="NCBI Taxonomy" id="2552766"/>
    <lineage>
        <taxon>Bacteria</taxon>
        <taxon>Pseudomonadati</taxon>
        <taxon>Pseudomonadota</taxon>
        <taxon>Alphaproteobacteria</taxon>
        <taxon>Rhodobacterales</taxon>
        <taxon>Paracoccaceae</taxon>
        <taxon>Meridianimarinicoccus</taxon>
    </lineage>
</organism>
<comment type="caution">
    <text evidence="2">The sequence shown here is derived from an EMBL/GenBank/DDBJ whole genome shotgun (WGS) entry which is preliminary data.</text>
</comment>
<dbReference type="EMBL" id="SMZO01000001">
    <property type="protein sequence ID" value="TDL91479.1"/>
    <property type="molecule type" value="Genomic_DNA"/>
</dbReference>
<protein>
    <submittedName>
        <fullName evidence="2">DUF805 domain-containing protein</fullName>
    </submittedName>
</protein>
<dbReference type="AlphaFoldDB" id="A0A4V3BCP4"/>
<evidence type="ECO:0000313" key="3">
    <source>
        <dbReference type="Proteomes" id="UP000294562"/>
    </source>
</evidence>
<accession>A0A4V3BCP4</accession>
<feature type="transmembrane region" description="Helical" evidence="1">
    <location>
        <begin position="91"/>
        <end position="117"/>
    </location>
</feature>
<name>A0A4V3BCP4_9RHOB</name>
<dbReference type="OrthoDB" id="9812349at2"/>
<gene>
    <name evidence="2" type="ORF">E2L05_00810</name>
</gene>